<evidence type="ECO:0000313" key="2">
    <source>
        <dbReference type="EMBL" id="KAA6314646.1"/>
    </source>
</evidence>
<feature type="transmembrane region" description="Helical" evidence="1">
    <location>
        <begin position="29"/>
        <end position="53"/>
    </location>
</feature>
<proteinExistence type="predicted"/>
<name>A0A5J4PY82_9EUKA</name>
<evidence type="ECO:0000313" key="3">
    <source>
        <dbReference type="Proteomes" id="UP000324800"/>
    </source>
</evidence>
<dbReference type="Proteomes" id="UP000324800">
    <property type="component" value="Unassembled WGS sequence"/>
</dbReference>
<comment type="caution">
    <text evidence="2">The sequence shown here is derived from an EMBL/GenBank/DDBJ whole genome shotgun (WGS) entry which is preliminary data.</text>
</comment>
<protein>
    <submittedName>
        <fullName evidence="2">Uncharacterized protein</fullName>
    </submittedName>
</protein>
<dbReference type="AlphaFoldDB" id="A0A5J4PY82"/>
<keyword evidence="1" id="KW-0472">Membrane</keyword>
<reference evidence="2 3" key="1">
    <citation type="submission" date="2019-03" db="EMBL/GenBank/DDBJ databases">
        <title>Single cell metagenomics reveals metabolic interactions within the superorganism composed of flagellate Streblomastix strix and complex community of Bacteroidetes bacteria on its surface.</title>
        <authorList>
            <person name="Treitli S.C."/>
            <person name="Kolisko M."/>
            <person name="Husnik F."/>
            <person name="Keeling P."/>
            <person name="Hampl V."/>
        </authorList>
    </citation>
    <scope>NUCLEOTIDE SEQUENCE [LARGE SCALE GENOMIC DNA]</scope>
    <source>
        <strain evidence="2">ST1C</strain>
    </source>
</reference>
<gene>
    <name evidence="2" type="ORF">EZS28_055550</name>
</gene>
<evidence type="ECO:0000256" key="1">
    <source>
        <dbReference type="SAM" id="Phobius"/>
    </source>
</evidence>
<keyword evidence="1" id="KW-0812">Transmembrane</keyword>
<organism evidence="2 3">
    <name type="scientific">Streblomastix strix</name>
    <dbReference type="NCBI Taxonomy" id="222440"/>
    <lineage>
        <taxon>Eukaryota</taxon>
        <taxon>Metamonada</taxon>
        <taxon>Preaxostyla</taxon>
        <taxon>Oxymonadida</taxon>
        <taxon>Streblomastigidae</taxon>
        <taxon>Streblomastix</taxon>
    </lineage>
</organism>
<sequence>MSIFEKLGITSVAEAQIQSNDCSGVQDALLAFAIIGFIVAAVGWVIAIINLFFPLYTF</sequence>
<keyword evidence="1" id="KW-1133">Transmembrane helix</keyword>
<feature type="non-terminal residue" evidence="2">
    <location>
        <position position="58"/>
    </location>
</feature>
<dbReference type="EMBL" id="SNRW01047763">
    <property type="protein sequence ID" value="KAA6314646.1"/>
    <property type="molecule type" value="Genomic_DNA"/>
</dbReference>
<accession>A0A5J4PY82</accession>